<evidence type="ECO:0000256" key="3">
    <source>
        <dbReference type="ARBA" id="ARBA00005225"/>
    </source>
</evidence>
<dbReference type="GO" id="GO:0005524">
    <property type="term" value="F:ATP binding"/>
    <property type="evidence" value="ECO:0007669"/>
    <property type="project" value="UniProtKB-UniRule"/>
</dbReference>
<comment type="catalytic activity">
    <reaction evidence="1 14 15">
        <text>(R)-pantothenate + ATP = (R)-4'-phosphopantothenate + ADP + H(+)</text>
        <dbReference type="Rhea" id="RHEA:16373"/>
        <dbReference type="ChEBI" id="CHEBI:10986"/>
        <dbReference type="ChEBI" id="CHEBI:15378"/>
        <dbReference type="ChEBI" id="CHEBI:29032"/>
        <dbReference type="ChEBI" id="CHEBI:30616"/>
        <dbReference type="ChEBI" id="CHEBI:456216"/>
        <dbReference type="EC" id="2.7.1.33"/>
    </reaction>
</comment>
<dbReference type="HAMAP" id="MF_00215">
    <property type="entry name" value="Pantothen_kinase_1"/>
    <property type="match status" value="1"/>
</dbReference>
<reference evidence="17 18" key="1">
    <citation type="submission" date="2019-02" db="EMBL/GenBank/DDBJ databases">
        <authorList>
            <person name="Manzano-Marin A."/>
            <person name="Manzano-Marin A."/>
        </authorList>
    </citation>
    <scope>NUCLEOTIDE SEQUENCE [LARGE SCALE GENOMIC DNA]</scope>
    <source>
        <strain evidence="17 18">ErCisplendens</strain>
    </source>
</reference>
<evidence type="ECO:0000256" key="13">
    <source>
        <dbReference type="ARBA" id="ARBA00032866"/>
    </source>
</evidence>
<dbReference type="Gene3D" id="3.40.50.300">
    <property type="entry name" value="P-loop containing nucleotide triphosphate hydrolases"/>
    <property type="match status" value="1"/>
</dbReference>
<dbReference type="PANTHER" id="PTHR10285">
    <property type="entry name" value="URIDINE KINASE"/>
    <property type="match status" value="1"/>
</dbReference>
<keyword evidence="9 14" id="KW-0547">Nucleotide-binding</keyword>
<dbReference type="EC" id="2.7.1.33" evidence="5 14"/>
<keyword evidence="12 14" id="KW-0173">Coenzyme A biosynthesis</keyword>
<evidence type="ECO:0000256" key="15">
    <source>
        <dbReference type="RuleBase" id="RU003530"/>
    </source>
</evidence>
<evidence type="ECO:0000313" key="17">
    <source>
        <dbReference type="EMBL" id="VFP87925.1"/>
    </source>
</evidence>
<comment type="subcellular location">
    <subcellularLocation>
        <location evidence="2 14 15">Cytoplasm</location>
    </subcellularLocation>
</comment>
<accession>A0A451DME2</accession>
<evidence type="ECO:0000256" key="11">
    <source>
        <dbReference type="ARBA" id="ARBA00022840"/>
    </source>
</evidence>
<dbReference type="Pfam" id="PF00485">
    <property type="entry name" value="PRK"/>
    <property type="match status" value="1"/>
</dbReference>
<dbReference type="InterPro" id="IPR027417">
    <property type="entry name" value="P-loop_NTPase"/>
</dbReference>
<dbReference type="Proteomes" id="UP000294392">
    <property type="component" value="Chromosome"/>
</dbReference>
<keyword evidence="8 14" id="KW-0808">Transferase</keyword>
<evidence type="ECO:0000256" key="9">
    <source>
        <dbReference type="ARBA" id="ARBA00022741"/>
    </source>
</evidence>
<evidence type="ECO:0000256" key="10">
    <source>
        <dbReference type="ARBA" id="ARBA00022777"/>
    </source>
</evidence>
<evidence type="ECO:0000313" key="18">
    <source>
        <dbReference type="Proteomes" id="UP000294392"/>
    </source>
</evidence>
<evidence type="ECO:0000256" key="2">
    <source>
        <dbReference type="ARBA" id="ARBA00004496"/>
    </source>
</evidence>
<dbReference type="InterPro" id="IPR004566">
    <property type="entry name" value="PanK"/>
</dbReference>
<evidence type="ECO:0000256" key="7">
    <source>
        <dbReference type="ARBA" id="ARBA00022490"/>
    </source>
</evidence>
<dbReference type="UniPathway" id="UPA00241">
    <property type="reaction ID" value="UER00352"/>
</dbReference>
<dbReference type="RefSeq" id="WP_157990413.1">
    <property type="nucleotide sequence ID" value="NZ_LR217735.1"/>
</dbReference>
<sequence>MRTIPYWYFNRTQWAGLPDAAPGTLKKSELIRLKRVNADLSMQEVVEIYLPLARLIHCYITSNLKREMVLKKCFGANSKKIPYIISIAGGVSVGKSTTARILQVLLSRWPVYQYVELIATDGFLYPNSILTERGLIKEKGFPSSYDISRLVKFVSDLKSGVSQVQAPVYSHLIYDIVPSYHKTIRYPDILILEGLNVLQRDTNYSDNYHEIFISDFVDFSIYIDAPNELLKNWYTNRFLKFCRNSYINPSSFFHDYTKLSSREVMLIANNTWNEINYRNLRENILPTRKYANLIMTKTYNHAISLVRLKKEQN</sequence>
<proteinExistence type="inferred from homology"/>
<evidence type="ECO:0000256" key="5">
    <source>
        <dbReference type="ARBA" id="ARBA00012102"/>
    </source>
</evidence>
<comment type="pathway">
    <text evidence="3 14 15">Cofactor biosynthesis; coenzyme A biosynthesis; CoA from (R)-pantothenate: step 1/5.</text>
</comment>
<keyword evidence="7 14" id="KW-0963">Cytoplasm</keyword>
<name>A0A451DME2_9GAMM</name>
<evidence type="ECO:0000256" key="1">
    <source>
        <dbReference type="ARBA" id="ARBA00001206"/>
    </source>
</evidence>
<keyword evidence="10 14" id="KW-0418">Kinase</keyword>
<comment type="caution">
    <text evidence="14">Lacks conserved residue(s) required for the propagation of feature annotation.</text>
</comment>
<dbReference type="GO" id="GO:0015937">
    <property type="term" value="P:coenzyme A biosynthetic process"/>
    <property type="evidence" value="ECO:0007669"/>
    <property type="project" value="UniProtKB-UniRule"/>
</dbReference>
<dbReference type="NCBIfam" id="TIGR00554">
    <property type="entry name" value="panK_bact"/>
    <property type="match status" value="1"/>
</dbReference>
<protein>
    <recommendedName>
        <fullName evidence="6 14">Pantothenate kinase</fullName>
        <ecNumber evidence="5 14">2.7.1.33</ecNumber>
    </recommendedName>
    <alternativeName>
        <fullName evidence="13 14">Pantothenic acid kinase</fullName>
    </alternativeName>
</protein>
<dbReference type="OrthoDB" id="1550976at2"/>
<evidence type="ECO:0000259" key="16">
    <source>
        <dbReference type="Pfam" id="PF00485"/>
    </source>
</evidence>
<dbReference type="CDD" id="cd02025">
    <property type="entry name" value="PanK"/>
    <property type="match status" value="1"/>
</dbReference>
<evidence type="ECO:0000256" key="14">
    <source>
        <dbReference type="HAMAP-Rule" id="MF_00215"/>
    </source>
</evidence>
<evidence type="ECO:0000256" key="12">
    <source>
        <dbReference type="ARBA" id="ARBA00022993"/>
    </source>
</evidence>
<dbReference type="GO" id="GO:0005737">
    <property type="term" value="C:cytoplasm"/>
    <property type="evidence" value="ECO:0007669"/>
    <property type="project" value="UniProtKB-SubCell"/>
</dbReference>
<evidence type="ECO:0000256" key="4">
    <source>
        <dbReference type="ARBA" id="ARBA00006087"/>
    </source>
</evidence>
<keyword evidence="11 14" id="KW-0067">ATP-binding</keyword>
<evidence type="ECO:0000256" key="8">
    <source>
        <dbReference type="ARBA" id="ARBA00022679"/>
    </source>
</evidence>
<evidence type="ECO:0000256" key="6">
    <source>
        <dbReference type="ARBA" id="ARBA00015080"/>
    </source>
</evidence>
<gene>
    <name evidence="14 17" type="primary">coaA</name>
    <name evidence="17" type="ORF">ERCISPPA3004_365</name>
</gene>
<dbReference type="GO" id="GO:0004594">
    <property type="term" value="F:pantothenate kinase activity"/>
    <property type="evidence" value="ECO:0007669"/>
    <property type="project" value="UniProtKB-UniRule"/>
</dbReference>
<comment type="similarity">
    <text evidence="4 14 15">Belongs to the prokaryotic pantothenate kinase family.</text>
</comment>
<dbReference type="AlphaFoldDB" id="A0A451DME2"/>
<dbReference type="PIRSF" id="PIRSF000545">
    <property type="entry name" value="Pantothenate_kin"/>
    <property type="match status" value="1"/>
</dbReference>
<dbReference type="InterPro" id="IPR006083">
    <property type="entry name" value="PRK/URK"/>
</dbReference>
<feature type="domain" description="Phosphoribulokinase/uridine kinase" evidence="16">
    <location>
        <begin position="84"/>
        <end position="234"/>
    </location>
</feature>
<dbReference type="EMBL" id="LR217735">
    <property type="protein sequence ID" value="VFP87925.1"/>
    <property type="molecule type" value="Genomic_DNA"/>
</dbReference>
<dbReference type="SUPFAM" id="SSF52540">
    <property type="entry name" value="P-loop containing nucleoside triphosphate hydrolases"/>
    <property type="match status" value="1"/>
</dbReference>
<organism evidence="17 18">
    <name type="scientific">Candidatus Erwinia haradaeae</name>
    <dbReference type="NCBI Taxonomy" id="1922217"/>
    <lineage>
        <taxon>Bacteria</taxon>
        <taxon>Pseudomonadati</taxon>
        <taxon>Pseudomonadota</taxon>
        <taxon>Gammaproteobacteria</taxon>
        <taxon>Enterobacterales</taxon>
        <taxon>Erwiniaceae</taxon>
        <taxon>Erwinia</taxon>
    </lineage>
</organism>